<evidence type="ECO:0000313" key="7">
    <source>
        <dbReference type="Proteomes" id="UP000650467"/>
    </source>
</evidence>
<dbReference type="PROSITE" id="PS50982">
    <property type="entry name" value="MBD"/>
    <property type="match status" value="1"/>
</dbReference>
<dbReference type="AlphaFoldDB" id="A0A835TJ60"/>
<evidence type="ECO:0000256" key="2">
    <source>
        <dbReference type="ARBA" id="ARBA00023015"/>
    </source>
</evidence>
<dbReference type="Proteomes" id="UP000650467">
    <property type="component" value="Unassembled WGS sequence"/>
</dbReference>
<evidence type="ECO:0000313" key="6">
    <source>
        <dbReference type="EMBL" id="KAG2439386.1"/>
    </source>
</evidence>
<protein>
    <recommendedName>
        <fullName evidence="5">MBD domain-containing protein</fullName>
    </recommendedName>
</protein>
<accession>A0A835TJ60</accession>
<dbReference type="InterPro" id="IPR016177">
    <property type="entry name" value="DNA-bd_dom_sf"/>
</dbReference>
<sequence>MDAQATPKPLATKPANLLALFGLTKAPSKVVSQTVDKLVQRVAEEDTQALAAAALRNLKSYVAQQGLELPDGWKAVVKVRLTTRSSGRTGRTTTNSYTSPSGKICRSHAAVVEFLRASKSTPASSTPGSRVPTPDGLLSPPLTDVSDASDGDDEPRAKRCRH</sequence>
<dbReference type="GO" id="GO:0003677">
    <property type="term" value="F:DNA binding"/>
    <property type="evidence" value="ECO:0007669"/>
    <property type="project" value="InterPro"/>
</dbReference>
<comment type="subcellular location">
    <subcellularLocation>
        <location evidence="1">Nucleus</location>
    </subcellularLocation>
</comment>
<feature type="domain" description="MBD" evidence="5">
    <location>
        <begin position="59"/>
        <end position="136"/>
    </location>
</feature>
<keyword evidence="3" id="KW-0804">Transcription</keyword>
<reference evidence="6" key="1">
    <citation type="journal article" date="2020" name="bioRxiv">
        <title>Comparative genomics of Chlamydomonas.</title>
        <authorList>
            <person name="Craig R.J."/>
            <person name="Hasan A.R."/>
            <person name="Ness R.W."/>
            <person name="Keightley P.D."/>
        </authorList>
    </citation>
    <scope>NUCLEOTIDE SEQUENCE</scope>
    <source>
        <strain evidence="6">SAG 7.73</strain>
    </source>
</reference>
<keyword evidence="7" id="KW-1185">Reference proteome</keyword>
<dbReference type="Pfam" id="PF01429">
    <property type="entry name" value="MBD"/>
    <property type="match status" value="1"/>
</dbReference>
<dbReference type="GO" id="GO:0005634">
    <property type="term" value="C:nucleus"/>
    <property type="evidence" value="ECO:0007669"/>
    <property type="project" value="UniProtKB-SubCell"/>
</dbReference>
<evidence type="ECO:0000256" key="3">
    <source>
        <dbReference type="ARBA" id="ARBA00023163"/>
    </source>
</evidence>
<dbReference type="InterPro" id="IPR001739">
    <property type="entry name" value="Methyl_CpG_DNA-bd"/>
</dbReference>
<proteinExistence type="predicted"/>
<name>A0A835TJ60_CHLIN</name>
<comment type="caution">
    <text evidence="6">The sequence shown here is derived from an EMBL/GenBank/DDBJ whole genome shotgun (WGS) entry which is preliminary data.</text>
</comment>
<dbReference type="EMBL" id="JAEHOC010000008">
    <property type="protein sequence ID" value="KAG2439386.1"/>
    <property type="molecule type" value="Genomic_DNA"/>
</dbReference>
<dbReference type="OrthoDB" id="533396at2759"/>
<evidence type="ECO:0000259" key="5">
    <source>
        <dbReference type="PROSITE" id="PS50982"/>
    </source>
</evidence>
<dbReference type="SUPFAM" id="SSF54171">
    <property type="entry name" value="DNA-binding domain"/>
    <property type="match status" value="1"/>
</dbReference>
<organism evidence="6 7">
    <name type="scientific">Chlamydomonas incerta</name>
    <dbReference type="NCBI Taxonomy" id="51695"/>
    <lineage>
        <taxon>Eukaryota</taxon>
        <taxon>Viridiplantae</taxon>
        <taxon>Chlorophyta</taxon>
        <taxon>core chlorophytes</taxon>
        <taxon>Chlorophyceae</taxon>
        <taxon>CS clade</taxon>
        <taxon>Chlamydomonadales</taxon>
        <taxon>Chlamydomonadaceae</taxon>
        <taxon>Chlamydomonas</taxon>
    </lineage>
</organism>
<keyword evidence="2" id="KW-0805">Transcription regulation</keyword>
<feature type="region of interest" description="Disordered" evidence="4">
    <location>
        <begin position="116"/>
        <end position="162"/>
    </location>
</feature>
<dbReference type="Gene3D" id="3.30.890.10">
    <property type="entry name" value="Methyl-cpg-binding Protein 2, Chain A"/>
    <property type="match status" value="1"/>
</dbReference>
<gene>
    <name evidence="6" type="ORF">HXX76_004743</name>
</gene>
<evidence type="ECO:0000256" key="4">
    <source>
        <dbReference type="SAM" id="MobiDB-lite"/>
    </source>
</evidence>
<evidence type="ECO:0000256" key="1">
    <source>
        <dbReference type="ARBA" id="ARBA00004123"/>
    </source>
</evidence>
<feature type="compositionally biased region" description="Polar residues" evidence="4">
    <location>
        <begin position="118"/>
        <end position="128"/>
    </location>
</feature>